<dbReference type="PRINTS" id="PR00988">
    <property type="entry name" value="URIDINKINASE"/>
</dbReference>
<dbReference type="GO" id="GO:0005524">
    <property type="term" value="F:ATP binding"/>
    <property type="evidence" value="ECO:0007669"/>
    <property type="project" value="InterPro"/>
</dbReference>
<dbReference type="EMBL" id="JAHLFH010000086">
    <property type="protein sequence ID" value="MBU3819551.1"/>
    <property type="molecule type" value="Genomic_DNA"/>
</dbReference>
<gene>
    <name evidence="2" type="ORF">H9864_04165</name>
</gene>
<name>A0A9E2NQC1_9FIRM</name>
<reference evidence="2" key="2">
    <citation type="submission" date="2021-04" db="EMBL/GenBank/DDBJ databases">
        <authorList>
            <person name="Gilroy R."/>
        </authorList>
    </citation>
    <scope>NUCLEOTIDE SEQUENCE</scope>
    <source>
        <strain evidence="2">742</strain>
    </source>
</reference>
<dbReference type="Proteomes" id="UP000824178">
    <property type="component" value="Unassembled WGS sequence"/>
</dbReference>
<organism evidence="2 3">
    <name type="scientific">Candidatus Faecalibacterium intestinavium</name>
    <dbReference type="NCBI Taxonomy" id="2838580"/>
    <lineage>
        <taxon>Bacteria</taxon>
        <taxon>Bacillati</taxon>
        <taxon>Bacillota</taxon>
        <taxon>Clostridia</taxon>
        <taxon>Eubacteriales</taxon>
        <taxon>Oscillospiraceae</taxon>
        <taxon>Faecalibacterium</taxon>
    </lineage>
</organism>
<evidence type="ECO:0000313" key="2">
    <source>
        <dbReference type="EMBL" id="MBU3819551.1"/>
    </source>
</evidence>
<dbReference type="InterPro" id="IPR027417">
    <property type="entry name" value="P-loop_NTPase"/>
</dbReference>
<evidence type="ECO:0000313" key="3">
    <source>
        <dbReference type="Proteomes" id="UP000824178"/>
    </source>
</evidence>
<dbReference type="InterPro" id="IPR006083">
    <property type="entry name" value="PRK/URK"/>
</dbReference>
<feature type="domain" description="Phosphoribulokinase/uridine kinase" evidence="1">
    <location>
        <begin position="52"/>
        <end position="164"/>
    </location>
</feature>
<dbReference type="GO" id="GO:0016301">
    <property type="term" value="F:kinase activity"/>
    <property type="evidence" value="ECO:0007669"/>
    <property type="project" value="UniProtKB-KW"/>
</dbReference>
<dbReference type="Pfam" id="PF00485">
    <property type="entry name" value="PRK"/>
    <property type="match status" value="1"/>
</dbReference>
<evidence type="ECO:0000259" key="1">
    <source>
        <dbReference type="Pfam" id="PF00485"/>
    </source>
</evidence>
<dbReference type="AlphaFoldDB" id="A0A9E2NQC1"/>
<accession>A0A9E2NQC1</accession>
<comment type="caution">
    <text evidence="2">The sequence shown here is derived from an EMBL/GenBank/DDBJ whole genome shotgun (WGS) entry which is preliminary data.</text>
</comment>
<keyword evidence="2" id="KW-0418">Kinase</keyword>
<reference evidence="2" key="1">
    <citation type="journal article" date="2021" name="PeerJ">
        <title>Extensive microbial diversity within the chicken gut microbiome revealed by metagenomics and culture.</title>
        <authorList>
            <person name="Gilroy R."/>
            <person name="Ravi A."/>
            <person name="Getino M."/>
            <person name="Pursley I."/>
            <person name="Horton D.L."/>
            <person name="Alikhan N.F."/>
            <person name="Baker D."/>
            <person name="Gharbi K."/>
            <person name="Hall N."/>
            <person name="Watson M."/>
            <person name="Adriaenssens E.M."/>
            <person name="Foster-Nyarko E."/>
            <person name="Jarju S."/>
            <person name="Secka A."/>
            <person name="Antonio M."/>
            <person name="Oren A."/>
            <person name="Chaudhuri R.R."/>
            <person name="La Ragione R."/>
            <person name="Hildebrand F."/>
            <person name="Pallen M.J."/>
        </authorList>
    </citation>
    <scope>NUCLEOTIDE SEQUENCE</scope>
    <source>
        <strain evidence="2">742</strain>
    </source>
</reference>
<protein>
    <submittedName>
        <fullName evidence="2">Nucleoside kinase</fullName>
    </submittedName>
</protein>
<dbReference type="SUPFAM" id="SSF52540">
    <property type="entry name" value="P-loop containing nucleoside triphosphate hydrolases"/>
    <property type="match status" value="1"/>
</dbReference>
<keyword evidence="2" id="KW-0808">Transferase</keyword>
<dbReference type="Gene3D" id="3.40.50.300">
    <property type="entry name" value="P-loop containing nucleotide triphosphate hydrolases"/>
    <property type="match status" value="1"/>
</dbReference>
<sequence length="308" mass="34637">MITIWVPKRLVEVGLCNVAARSPEAMVEFCEQSYRERVDYAADKIRTAGAKIIMLTGPSASGKTTTAHKLAAALVEKGTPARVVSLDNFFRGSEYYPRMPDGSLDYENPDTLDMPLVSQCLEELSRTGKTVLPTYDFVLEQRSEKTEPIDLEGGVAIVEGIHALNPALTSLVPSGHVYRVYAGLREEYAQDGRRIISTRDIRLCRRTLRDAATRGRSPEKTLSMWDRVLDGETRYIKGFKNTADFLLDTSFTYELGIISGLLAQAGRMLSPDNRYTEIWDETARRFEHVAPLDQALIPQNSMLREFYD</sequence>
<proteinExistence type="predicted"/>
<dbReference type="PANTHER" id="PTHR10285">
    <property type="entry name" value="URIDINE KINASE"/>
    <property type="match status" value="1"/>
</dbReference>